<dbReference type="STRING" id="443254.Marpi_0027"/>
<dbReference type="SUPFAM" id="SSF109604">
    <property type="entry name" value="HD-domain/PDEase-like"/>
    <property type="match status" value="1"/>
</dbReference>
<evidence type="ECO:0000313" key="2">
    <source>
        <dbReference type="EMBL" id="AEX84487.1"/>
    </source>
</evidence>
<accession>H2J2P3</accession>
<sequence length="191" mass="22160">MDYIKKIYEYVLNLEHEHSHDFGHILRVTKNAEIIAENENANKEIVIISALLHDIARADELKGLIEDHAIEGALRAERFLKEINYPYVNEVKYCIEVHRFSKGLIPETLEAKILQDADRLDALGNIGIARVFMHKNGGDIKERLNHFYEKILKLGDLMHTKTAKKMAEEKNKIIKNFVEGLERELNLIFKI</sequence>
<dbReference type="InterPro" id="IPR006675">
    <property type="entry name" value="HDIG_dom"/>
</dbReference>
<dbReference type="KEGG" id="mpz:Marpi_0027"/>
<organism evidence="2 3">
    <name type="scientific">Marinitoga piezophila (strain DSM 14283 / JCM 11233 / KA3)</name>
    <dbReference type="NCBI Taxonomy" id="443254"/>
    <lineage>
        <taxon>Bacteria</taxon>
        <taxon>Thermotogati</taxon>
        <taxon>Thermotogota</taxon>
        <taxon>Thermotogae</taxon>
        <taxon>Petrotogales</taxon>
        <taxon>Petrotogaceae</taxon>
        <taxon>Marinitoga</taxon>
    </lineage>
</organism>
<dbReference type="Proteomes" id="UP000007161">
    <property type="component" value="Chromosome"/>
</dbReference>
<dbReference type="RefSeq" id="WP_014295559.1">
    <property type="nucleotide sequence ID" value="NC_016751.1"/>
</dbReference>
<evidence type="ECO:0000259" key="1">
    <source>
        <dbReference type="PROSITE" id="PS51831"/>
    </source>
</evidence>
<proteinExistence type="predicted"/>
<dbReference type="AlphaFoldDB" id="H2J2P3"/>
<keyword evidence="3" id="KW-1185">Reference proteome</keyword>
<dbReference type="eggNOG" id="COG1418">
    <property type="taxonomic scope" value="Bacteria"/>
</dbReference>
<dbReference type="PANTHER" id="PTHR33594:SF1">
    <property type="entry name" value="HD_PDEASE DOMAIN-CONTAINING PROTEIN"/>
    <property type="match status" value="1"/>
</dbReference>
<reference evidence="2 3" key="1">
    <citation type="journal article" date="2012" name="J. Bacteriol.">
        <title>Complete Genome Sequence of the Thermophilic, Piezophilic, Heterotrophic Bacterium Marinitoga piezophila KA3.</title>
        <authorList>
            <person name="Lucas S."/>
            <person name="Han J."/>
            <person name="Lapidus A."/>
            <person name="Cheng J.F."/>
            <person name="Goodwin L.A."/>
            <person name="Pitluck S."/>
            <person name="Peters L."/>
            <person name="Mikhailova N."/>
            <person name="Teshima H."/>
            <person name="Detter J.C."/>
            <person name="Han C."/>
            <person name="Tapia R."/>
            <person name="Land M."/>
            <person name="Hauser L."/>
            <person name="Kyrpides N.C."/>
            <person name="Ivanova N."/>
            <person name="Pagani I."/>
            <person name="Vannier P."/>
            <person name="Oger P."/>
            <person name="Bartlett D.H."/>
            <person name="Noll K.M."/>
            <person name="Woyke T."/>
            <person name="Jebbar M."/>
        </authorList>
    </citation>
    <scope>NUCLEOTIDE SEQUENCE [LARGE SCALE GENOMIC DNA]</scope>
    <source>
        <strain evidence="3">DSM 14283 / JCM 11233 / KA3</strain>
    </source>
</reference>
<name>H2J2P3_MARPK</name>
<reference evidence="3" key="2">
    <citation type="submission" date="2012-01" db="EMBL/GenBank/DDBJ databases">
        <title>Complete sequence of chromosome of Marinitoga piezophila KA3.</title>
        <authorList>
            <person name="Lucas S."/>
            <person name="Han J."/>
            <person name="Lapidus A."/>
            <person name="Cheng J.-F."/>
            <person name="Goodwin L."/>
            <person name="Pitluck S."/>
            <person name="Peters L."/>
            <person name="Mikhailova N."/>
            <person name="Teshima H."/>
            <person name="Detter J.C."/>
            <person name="Han C."/>
            <person name="Tapia R."/>
            <person name="Land M."/>
            <person name="Hauser L."/>
            <person name="Kyrpides N."/>
            <person name="Ivanova N."/>
            <person name="Pagani I."/>
            <person name="Jebbar M."/>
            <person name="Vannier P."/>
            <person name="Oger P."/>
            <person name="Cario A."/>
            <person name="Bartlett D."/>
            <person name="Noll K.M."/>
            <person name="Woyke T."/>
        </authorList>
    </citation>
    <scope>NUCLEOTIDE SEQUENCE [LARGE SCALE GENOMIC DNA]</scope>
    <source>
        <strain evidence="3">DSM 14283 / JCM 11233 / KA3</strain>
    </source>
</reference>
<evidence type="ECO:0000313" key="3">
    <source>
        <dbReference type="Proteomes" id="UP000007161"/>
    </source>
</evidence>
<dbReference type="PANTHER" id="PTHR33594">
    <property type="entry name" value="SUPERFAMILY HYDROLASE, PUTATIVE (AFU_ORTHOLOGUE AFUA_1G03035)-RELATED"/>
    <property type="match status" value="1"/>
</dbReference>
<dbReference type="InterPro" id="IPR003607">
    <property type="entry name" value="HD/PDEase_dom"/>
</dbReference>
<dbReference type="SMART" id="SM00471">
    <property type="entry name" value="HDc"/>
    <property type="match status" value="1"/>
</dbReference>
<dbReference type="EMBL" id="CP003257">
    <property type="protein sequence ID" value="AEX84487.1"/>
    <property type="molecule type" value="Genomic_DNA"/>
</dbReference>
<dbReference type="CDD" id="cd00077">
    <property type="entry name" value="HDc"/>
    <property type="match status" value="1"/>
</dbReference>
<dbReference type="Pfam" id="PF01966">
    <property type="entry name" value="HD"/>
    <property type="match status" value="1"/>
</dbReference>
<dbReference type="PROSITE" id="PS51831">
    <property type="entry name" value="HD"/>
    <property type="match status" value="1"/>
</dbReference>
<protein>
    <submittedName>
        <fullName evidence="2">Putative domain HDIG-containing protein</fullName>
    </submittedName>
</protein>
<dbReference type="OrthoDB" id="9797344at2"/>
<dbReference type="NCBIfam" id="TIGR00277">
    <property type="entry name" value="HDIG"/>
    <property type="match status" value="1"/>
</dbReference>
<feature type="domain" description="HD" evidence="1">
    <location>
        <begin position="21"/>
        <end position="123"/>
    </location>
</feature>
<dbReference type="HOGENOM" id="CLU_036524_3_1_0"/>
<dbReference type="InterPro" id="IPR006674">
    <property type="entry name" value="HD_domain"/>
</dbReference>
<dbReference type="Gene3D" id="1.10.3210.50">
    <property type="match status" value="1"/>
</dbReference>
<gene>
    <name evidence="2" type="ordered locus">Marpi_0027</name>
</gene>